<reference evidence="1 2" key="1">
    <citation type="journal article" date="2019" name="Front. Genet.">
        <title>Whole-Genome Sequencing of the Opportunistic Yeast Pathogen Candida inconspicua Uncovers Its Hybrid Origin.</title>
        <authorList>
            <person name="Mixao V."/>
            <person name="Hansen A.P."/>
            <person name="Saus E."/>
            <person name="Boekhout T."/>
            <person name="Lass-Florl C."/>
            <person name="Gabaldon T."/>
        </authorList>
    </citation>
    <scope>NUCLEOTIDE SEQUENCE [LARGE SCALE GENOMIC DNA]</scope>
    <source>
        <strain evidence="1 2">CBS 180</strain>
    </source>
</reference>
<evidence type="ECO:0000313" key="1">
    <source>
        <dbReference type="EMBL" id="TID17261.1"/>
    </source>
</evidence>
<protein>
    <recommendedName>
        <fullName evidence="3">Glutamyl-tRNA(Gln) amidotransferase subunit F, mitochondrial</fullName>
    </recommendedName>
</protein>
<dbReference type="Proteomes" id="UP000307173">
    <property type="component" value="Unassembled WGS sequence"/>
</dbReference>
<gene>
    <name evidence="1" type="ORF">CANINC_004025</name>
</gene>
<dbReference type="Pfam" id="PF20977">
    <property type="entry name" value="GatF"/>
    <property type="match status" value="1"/>
</dbReference>
<dbReference type="STRING" id="52247.A0A4T0WYA7"/>
<evidence type="ECO:0000313" key="2">
    <source>
        <dbReference type="Proteomes" id="UP000307173"/>
    </source>
</evidence>
<dbReference type="EMBL" id="SELW01000636">
    <property type="protein sequence ID" value="TID17261.1"/>
    <property type="molecule type" value="Genomic_DNA"/>
</dbReference>
<dbReference type="OrthoDB" id="4053592at2759"/>
<keyword evidence="2" id="KW-1185">Reference proteome</keyword>
<dbReference type="AlphaFoldDB" id="A0A4T0WYA7"/>
<accession>A0A4T0WYA7</accession>
<evidence type="ECO:0008006" key="3">
    <source>
        <dbReference type="Google" id="ProtNLM"/>
    </source>
</evidence>
<comment type="caution">
    <text evidence="1">The sequence shown here is derived from an EMBL/GenBank/DDBJ whole genome shotgun (WGS) entry which is preliminary data.</text>
</comment>
<name>A0A4T0WYA7_9ASCO</name>
<organism evidence="1 2">
    <name type="scientific">Pichia inconspicua</name>
    <dbReference type="NCBI Taxonomy" id="52247"/>
    <lineage>
        <taxon>Eukaryota</taxon>
        <taxon>Fungi</taxon>
        <taxon>Dikarya</taxon>
        <taxon>Ascomycota</taxon>
        <taxon>Saccharomycotina</taxon>
        <taxon>Pichiomycetes</taxon>
        <taxon>Pichiales</taxon>
        <taxon>Pichiaceae</taxon>
        <taxon>Pichia</taxon>
    </lineage>
</organism>
<proteinExistence type="predicted"/>
<sequence length="166" mass="18631">MLRQIIRSKPTTRCLHTSTIGERIKDKNDLDSFFEKSSWSTQDLLQDGGDVVDQKIIDGLLDLSGLSKNISLEERHKISNSLTSQINLIAKLNDADTQSQINGITRLVDDKHVDVITLDALLKSIPNINPALSKGEIENSWNPLCLASESQNRYYVVREGLEKNNK</sequence>